<protein>
    <recommendedName>
        <fullName evidence="4">Amidohydrolase-related domain-containing protein</fullName>
    </recommendedName>
</protein>
<dbReference type="EMBL" id="JBHTHX010000034">
    <property type="protein sequence ID" value="MFD0883399.1"/>
    <property type="molecule type" value="Genomic_DNA"/>
</dbReference>
<keyword evidence="3" id="KW-1185">Reference proteome</keyword>
<dbReference type="PANTHER" id="PTHR43668">
    <property type="entry name" value="ALLANTOINASE"/>
    <property type="match status" value="1"/>
</dbReference>
<dbReference type="Proteomes" id="UP001597024">
    <property type="component" value="Unassembled WGS sequence"/>
</dbReference>
<evidence type="ECO:0000256" key="1">
    <source>
        <dbReference type="SAM" id="MobiDB-lite"/>
    </source>
</evidence>
<dbReference type="InterPro" id="IPR050138">
    <property type="entry name" value="DHOase/Allantoinase_Hydrolase"/>
</dbReference>
<feature type="region of interest" description="Disordered" evidence="1">
    <location>
        <begin position="1"/>
        <end position="22"/>
    </location>
</feature>
<accession>A0ABW3DI55</accession>
<name>A0ABW3DI55_9ACTN</name>
<evidence type="ECO:0000313" key="3">
    <source>
        <dbReference type="Proteomes" id="UP001597024"/>
    </source>
</evidence>
<sequence>MPAAMSSRRRSGEEVAGLSRKGRIAPGHQADFCVFAPDQEFTVDRHRLYHRNPVTPYHGRRLTGVVRGGWLRGVRIDIDGPPRGRLLNRGEA</sequence>
<gene>
    <name evidence="2" type="ORF">ACFQ08_02340</name>
</gene>
<dbReference type="Gene3D" id="3.20.20.140">
    <property type="entry name" value="Metal-dependent hydrolases"/>
    <property type="match status" value="1"/>
</dbReference>
<dbReference type="InterPro" id="IPR011059">
    <property type="entry name" value="Metal-dep_hydrolase_composite"/>
</dbReference>
<organism evidence="2 3">
    <name type="scientific">Streptosporangium algeriense</name>
    <dbReference type="NCBI Taxonomy" id="1682748"/>
    <lineage>
        <taxon>Bacteria</taxon>
        <taxon>Bacillati</taxon>
        <taxon>Actinomycetota</taxon>
        <taxon>Actinomycetes</taxon>
        <taxon>Streptosporangiales</taxon>
        <taxon>Streptosporangiaceae</taxon>
        <taxon>Streptosporangium</taxon>
    </lineage>
</organism>
<dbReference type="SUPFAM" id="SSF51338">
    <property type="entry name" value="Composite domain of metallo-dependent hydrolases"/>
    <property type="match status" value="1"/>
</dbReference>
<dbReference type="PANTHER" id="PTHR43668:SF2">
    <property type="entry name" value="ALLANTOINASE"/>
    <property type="match status" value="1"/>
</dbReference>
<reference evidence="3" key="1">
    <citation type="journal article" date="2019" name="Int. J. Syst. Evol. Microbiol.">
        <title>The Global Catalogue of Microorganisms (GCM) 10K type strain sequencing project: providing services to taxonomists for standard genome sequencing and annotation.</title>
        <authorList>
            <consortium name="The Broad Institute Genomics Platform"/>
            <consortium name="The Broad Institute Genome Sequencing Center for Infectious Disease"/>
            <person name="Wu L."/>
            <person name="Ma J."/>
        </authorList>
    </citation>
    <scope>NUCLEOTIDE SEQUENCE [LARGE SCALE GENOMIC DNA]</scope>
    <source>
        <strain evidence="3">CCUG 62974</strain>
    </source>
</reference>
<comment type="caution">
    <text evidence="2">The sequence shown here is derived from an EMBL/GenBank/DDBJ whole genome shotgun (WGS) entry which is preliminary data.</text>
</comment>
<evidence type="ECO:0000313" key="2">
    <source>
        <dbReference type="EMBL" id="MFD0883399.1"/>
    </source>
</evidence>
<evidence type="ECO:0008006" key="4">
    <source>
        <dbReference type="Google" id="ProtNLM"/>
    </source>
</evidence>
<proteinExistence type="predicted"/>